<proteinExistence type="predicted"/>
<dbReference type="InterPro" id="IPR016191">
    <property type="entry name" value="Ribonuclease/ribotoxin"/>
</dbReference>
<dbReference type="InterPro" id="IPR000026">
    <property type="entry name" value="N1-like"/>
</dbReference>
<keyword evidence="2" id="KW-0378">Hydrolase</keyword>
<dbReference type="Gene3D" id="3.10.450.30">
    <property type="entry name" value="Microbial ribonucleases"/>
    <property type="match status" value="1"/>
</dbReference>
<dbReference type="GO" id="GO:0003723">
    <property type="term" value="F:RNA binding"/>
    <property type="evidence" value="ECO:0007669"/>
    <property type="project" value="InterPro"/>
</dbReference>
<gene>
    <name evidence="4" type="ORF">C7S10_12505</name>
</gene>
<dbReference type="AlphaFoldDB" id="A0A2R7YW33"/>
<feature type="compositionally biased region" description="Low complexity" evidence="3">
    <location>
        <begin position="40"/>
        <end position="50"/>
    </location>
</feature>
<evidence type="ECO:0000313" key="4">
    <source>
        <dbReference type="EMBL" id="PUA80578.1"/>
    </source>
</evidence>
<keyword evidence="5" id="KW-1185">Reference proteome</keyword>
<feature type="compositionally biased region" description="Acidic residues" evidence="3">
    <location>
        <begin position="52"/>
        <end position="62"/>
    </location>
</feature>
<dbReference type="SUPFAM" id="SSF53933">
    <property type="entry name" value="Microbial ribonucleases"/>
    <property type="match status" value="1"/>
</dbReference>
<accession>A0A2R7YW33</accession>
<evidence type="ECO:0000256" key="1">
    <source>
        <dbReference type="ARBA" id="ARBA00022722"/>
    </source>
</evidence>
<dbReference type="EMBL" id="PYXZ01000005">
    <property type="protein sequence ID" value="PUA80578.1"/>
    <property type="molecule type" value="Genomic_DNA"/>
</dbReference>
<name>A0A2R7YW33_9ACTN</name>
<dbReference type="OrthoDB" id="5326845at2"/>
<keyword evidence="1" id="KW-0540">Nuclease</keyword>
<dbReference type="RefSeq" id="WP_108344772.1">
    <property type="nucleotide sequence ID" value="NZ_PYXZ01000005.1"/>
</dbReference>
<evidence type="ECO:0000313" key="5">
    <source>
        <dbReference type="Proteomes" id="UP000244867"/>
    </source>
</evidence>
<dbReference type="GO" id="GO:0016787">
    <property type="term" value="F:hydrolase activity"/>
    <property type="evidence" value="ECO:0007669"/>
    <property type="project" value="UniProtKB-KW"/>
</dbReference>
<evidence type="ECO:0000256" key="3">
    <source>
        <dbReference type="SAM" id="MobiDB-lite"/>
    </source>
</evidence>
<dbReference type="GO" id="GO:0004521">
    <property type="term" value="F:RNA endonuclease activity"/>
    <property type="evidence" value="ECO:0007669"/>
    <property type="project" value="InterPro"/>
</dbReference>
<sequence length="158" mass="17259">MRVTAQRRVLATVVALLVLVALWWVQQQSDPADADRARDSSPSAQSSTGGDPDGDPDGDPGTDPDSGLPFVDVADLPAEAVETLELIDDGGPFPYDRDGVTFENREGILPDRQRGYYHEYTVPTPGSDDRGARRIVTGSSDEFFWTADHYSSFSRIAR</sequence>
<dbReference type="Pfam" id="PF00545">
    <property type="entry name" value="Ribonuclease"/>
    <property type="match status" value="1"/>
</dbReference>
<dbReference type="Proteomes" id="UP000244867">
    <property type="component" value="Unassembled WGS sequence"/>
</dbReference>
<reference evidence="4 5" key="1">
    <citation type="submission" date="2018-03" db="EMBL/GenBank/DDBJ databases">
        <authorList>
            <person name="Keele B.F."/>
        </authorList>
    </citation>
    <scope>NUCLEOTIDE SEQUENCE [LARGE SCALE GENOMIC DNA]</scope>
    <source>
        <strain evidence="4 5">IB-3</strain>
    </source>
</reference>
<evidence type="ECO:0000256" key="2">
    <source>
        <dbReference type="ARBA" id="ARBA00022801"/>
    </source>
</evidence>
<feature type="region of interest" description="Disordered" evidence="3">
    <location>
        <begin position="29"/>
        <end position="72"/>
    </location>
</feature>
<organism evidence="4 5">
    <name type="scientific">Nocardioides currus</name>
    <dbReference type="NCBI Taxonomy" id="2133958"/>
    <lineage>
        <taxon>Bacteria</taxon>
        <taxon>Bacillati</taxon>
        <taxon>Actinomycetota</taxon>
        <taxon>Actinomycetes</taxon>
        <taxon>Propionibacteriales</taxon>
        <taxon>Nocardioidaceae</taxon>
        <taxon>Nocardioides</taxon>
    </lineage>
</organism>
<comment type="caution">
    <text evidence="4">The sequence shown here is derived from an EMBL/GenBank/DDBJ whole genome shotgun (WGS) entry which is preliminary data.</text>
</comment>
<protein>
    <submittedName>
        <fullName evidence="4">Ribonuclease</fullName>
    </submittedName>
</protein>